<gene>
    <name evidence="2" type="ORF">GTC17253_05970</name>
</gene>
<protein>
    <submittedName>
        <fullName evidence="2">Uncharacterized protein</fullName>
    </submittedName>
</protein>
<feature type="transmembrane region" description="Helical" evidence="1">
    <location>
        <begin position="24"/>
        <end position="43"/>
    </location>
</feature>
<keyword evidence="1" id="KW-1133">Transmembrane helix</keyword>
<accession>A0AB33ISQ7</accession>
<keyword evidence="1" id="KW-0472">Membrane</keyword>
<evidence type="ECO:0000313" key="2">
    <source>
        <dbReference type="EMBL" id="BFO70631.1"/>
    </source>
</evidence>
<sequence length="78" mass="8731">MAVKARTHAMTPVANSPHKKCMKVFLIIVEASVDNLIVSLFIFGKSTTFLRIKWLELKNMSNLANEIGTINRILDGET</sequence>
<dbReference type="EMBL" id="AP035785">
    <property type="protein sequence ID" value="BFO70631.1"/>
    <property type="molecule type" value="Genomic_DNA"/>
</dbReference>
<organism evidence="2">
    <name type="scientific">Prevotella sp. GTC17253</name>
    <dbReference type="NCBI Taxonomy" id="3236793"/>
    <lineage>
        <taxon>Bacteria</taxon>
        <taxon>Pseudomonadati</taxon>
        <taxon>Bacteroidota</taxon>
        <taxon>Bacteroidia</taxon>
        <taxon>Bacteroidales</taxon>
        <taxon>Prevotellaceae</taxon>
        <taxon>Prevotella</taxon>
    </lineage>
</organism>
<dbReference type="AlphaFoldDB" id="A0AB33ISQ7"/>
<keyword evidence="1" id="KW-0812">Transmembrane</keyword>
<name>A0AB33ISQ7_9BACT</name>
<proteinExistence type="predicted"/>
<evidence type="ECO:0000256" key="1">
    <source>
        <dbReference type="SAM" id="Phobius"/>
    </source>
</evidence>
<reference evidence="2" key="1">
    <citation type="submission" date="2024-07" db="EMBL/GenBank/DDBJ databases">
        <title>Complete genome sequence of Prevotella sp. YM-2024 GTC17253.</title>
        <authorList>
            <person name="Hayashi M."/>
            <person name="Muto Y."/>
            <person name="Tanaka K."/>
            <person name="Niwa H."/>
        </authorList>
    </citation>
    <scope>NUCLEOTIDE SEQUENCE</scope>
    <source>
        <strain evidence="2">GTC17253</strain>
    </source>
</reference>